<proteinExistence type="predicted"/>
<dbReference type="Proteomes" id="UP000658131">
    <property type="component" value="Unassembled WGS sequence"/>
</dbReference>
<gene>
    <name evidence="1" type="ORF">H8717_15850</name>
</gene>
<dbReference type="EMBL" id="JACRTB010000060">
    <property type="protein sequence ID" value="MBC8577857.1"/>
    <property type="molecule type" value="Genomic_DNA"/>
</dbReference>
<dbReference type="RefSeq" id="WP_262401196.1">
    <property type="nucleotide sequence ID" value="NZ_JACRTB010000060.1"/>
</dbReference>
<accession>A0ABR7NPT9</accession>
<evidence type="ECO:0000313" key="1">
    <source>
        <dbReference type="EMBL" id="MBC8577857.1"/>
    </source>
</evidence>
<organism evidence="1 2">
    <name type="scientific">Yanshouia hominis</name>
    <dbReference type="NCBI Taxonomy" id="2763673"/>
    <lineage>
        <taxon>Bacteria</taxon>
        <taxon>Bacillati</taxon>
        <taxon>Bacillota</taxon>
        <taxon>Clostridia</taxon>
        <taxon>Eubacteriales</taxon>
        <taxon>Oscillospiraceae</taxon>
        <taxon>Yanshouia</taxon>
    </lineage>
</organism>
<keyword evidence="2" id="KW-1185">Reference proteome</keyword>
<sequence length="192" mass="21478">MSIKTIQAEQLRQMEGKEGLILQGCGGSLDEWIDGVNEMFTENGILLEGTKFEHCSTFEHDGLTCLLFPFEDVRLDVGKLAMWRLQTHNQFGGTWLSDYVPNRLGGFSSDECPAQKEKTDCPLIGADGNIFNLMGIASRTLRDNDMAQEAKEMCERIRESGNYHQALNIIGEYVNITATADMNEDLDEGITM</sequence>
<protein>
    <submittedName>
        <fullName evidence="1">Uncharacterized protein</fullName>
    </submittedName>
</protein>
<reference evidence="1 2" key="1">
    <citation type="submission" date="2020-08" db="EMBL/GenBank/DDBJ databases">
        <title>Genome public.</title>
        <authorList>
            <person name="Liu C."/>
            <person name="Sun Q."/>
        </authorList>
    </citation>
    <scope>NUCLEOTIDE SEQUENCE [LARGE SCALE GENOMIC DNA]</scope>
    <source>
        <strain evidence="1 2">BX1</strain>
    </source>
</reference>
<comment type="caution">
    <text evidence="1">The sequence shown here is derived from an EMBL/GenBank/DDBJ whole genome shotgun (WGS) entry which is preliminary data.</text>
</comment>
<evidence type="ECO:0000313" key="2">
    <source>
        <dbReference type="Proteomes" id="UP000658131"/>
    </source>
</evidence>
<name>A0ABR7NPT9_9FIRM</name>